<protein>
    <submittedName>
        <fullName evidence="2">SHR-BD domain-containing protein</fullName>
    </submittedName>
</protein>
<name>A0AAD8GPD8_9APIA</name>
<sequence>MKGSGKYFAFLQLASKDNGILEALFCKSILLSSNNYYKNESHTILDLDALSGLIEIDLEVEEGSGCNFITKLGVSLKPSTGNFIVPSRTISINPRYMVSNESEETIVVRQYYLERTSVHLRNVIGNKKEIGVLDKILGHHKSARDDSLLYVQFKPKVIGFDWSGPVCVTSLGRFFLKFKRFKDYPVQDISNHAETPDHEYSSVHVIEEDSTLVLHFYRPPHTSLPYRIENCLEDAPITYYQKGSLEPEVIGAGGNVDYARQVDCAVVNQDSDILQEGDTRFSHGIASSDYACNWYME</sequence>
<dbReference type="AlphaFoldDB" id="A0AAD8GPD8"/>
<dbReference type="InterPro" id="IPR026847">
    <property type="entry name" value="VPS13"/>
</dbReference>
<evidence type="ECO:0000313" key="2">
    <source>
        <dbReference type="EMBL" id="KAK1352582.1"/>
    </source>
</evidence>
<dbReference type="EMBL" id="JAUIZM010000016">
    <property type="protein sequence ID" value="KAK1352582.1"/>
    <property type="molecule type" value="Genomic_DNA"/>
</dbReference>
<dbReference type="InterPro" id="IPR009543">
    <property type="entry name" value="VPS13_VAB"/>
</dbReference>
<dbReference type="Proteomes" id="UP001237642">
    <property type="component" value="Unassembled WGS sequence"/>
</dbReference>
<reference evidence="2" key="2">
    <citation type="submission" date="2023-05" db="EMBL/GenBank/DDBJ databases">
        <authorList>
            <person name="Schelkunov M.I."/>
        </authorList>
    </citation>
    <scope>NUCLEOTIDE SEQUENCE</scope>
    <source>
        <strain evidence="2">Hsosn_3</strain>
        <tissue evidence="2">Leaf</tissue>
    </source>
</reference>
<dbReference type="Pfam" id="PF25036">
    <property type="entry name" value="VPS13_VAB"/>
    <property type="match status" value="1"/>
</dbReference>
<dbReference type="GO" id="GO:0006623">
    <property type="term" value="P:protein targeting to vacuole"/>
    <property type="evidence" value="ECO:0007669"/>
    <property type="project" value="TreeGrafter"/>
</dbReference>
<feature type="domain" description="Vacuolar protein sorting-associated protein 13 VPS13 adaptor binding" evidence="1">
    <location>
        <begin position="45"/>
        <end position="250"/>
    </location>
</feature>
<dbReference type="PANTHER" id="PTHR16166">
    <property type="entry name" value="VACUOLAR PROTEIN SORTING-ASSOCIATED PROTEIN VPS13"/>
    <property type="match status" value="1"/>
</dbReference>
<reference evidence="2" key="1">
    <citation type="submission" date="2023-02" db="EMBL/GenBank/DDBJ databases">
        <title>Genome of toxic invasive species Heracleum sosnowskyi carries increased number of genes despite the absence of recent whole-genome duplications.</title>
        <authorList>
            <person name="Schelkunov M."/>
            <person name="Shtratnikova V."/>
            <person name="Makarenko M."/>
            <person name="Klepikova A."/>
            <person name="Omelchenko D."/>
            <person name="Novikova G."/>
            <person name="Obukhova E."/>
            <person name="Bogdanov V."/>
            <person name="Penin A."/>
            <person name="Logacheva M."/>
        </authorList>
    </citation>
    <scope>NUCLEOTIDE SEQUENCE</scope>
    <source>
        <strain evidence="2">Hsosn_3</strain>
        <tissue evidence="2">Leaf</tissue>
    </source>
</reference>
<gene>
    <name evidence="2" type="ORF">POM88_053279</name>
</gene>
<keyword evidence="3" id="KW-1185">Reference proteome</keyword>
<organism evidence="2 3">
    <name type="scientific">Heracleum sosnowskyi</name>
    <dbReference type="NCBI Taxonomy" id="360622"/>
    <lineage>
        <taxon>Eukaryota</taxon>
        <taxon>Viridiplantae</taxon>
        <taxon>Streptophyta</taxon>
        <taxon>Embryophyta</taxon>
        <taxon>Tracheophyta</taxon>
        <taxon>Spermatophyta</taxon>
        <taxon>Magnoliopsida</taxon>
        <taxon>eudicotyledons</taxon>
        <taxon>Gunneridae</taxon>
        <taxon>Pentapetalae</taxon>
        <taxon>asterids</taxon>
        <taxon>campanulids</taxon>
        <taxon>Apiales</taxon>
        <taxon>Apiaceae</taxon>
        <taxon>Apioideae</taxon>
        <taxon>apioid superclade</taxon>
        <taxon>Tordylieae</taxon>
        <taxon>Tordyliinae</taxon>
        <taxon>Heracleum</taxon>
    </lineage>
</organism>
<accession>A0AAD8GPD8</accession>
<proteinExistence type="predicted"/>
<evidence type="ECO:0000313" key="3">
    <source>
        <dbReference type="Proteomes" id="UP001237642"/>
    </source>
</evidence>
<comment type="caution">
    <text evidence="2">The sequence shown here is derived from an EMBL/GenBank/DDBJ whole genome shotgun (WGS) entry which is preliminary data.</text>
</comment>
<evidence type="ECO:0000259" key="1">
    <source>
        <dbReference type="Pfam" id="PF25036"/>
    </source>
</evidence>
<dbReference type="PANTHER" id="PTHR16166:SF130">
    <property type="entry name" value="PROTEIN SORTING-ASSOCIATED PROTEIN, PUTATIVE (DUF1162)-RELATED"/>
    <property type="match status" value="1"/>
</dbReference>
<dbReference type="GO" id="GO:0045053">
    <property type="term" value="P:protein retention in Golgi apparatus"/>
    <property type="evidence" value="ECO:0007669"/>
    <property type="project" value="TreeGrafter"/>
</dbReference>